<protein>
    <submittedName>
        <fullName evidence="2">GNAT family N-acetyltransferase</fullName>
        <ecNumber evidence="2">2.3.1.-</ecNumber>
    </submittedName>
</protein>
<dbReference type="RefSeq" id="WP_320425221.1">
    <property type="nucleotide sequence ID" value="NZ_JAXCLA010000007.1"/>
</dbReference>
<keyword evidence="2" id="KW-0012">Acyltransferase</keyword>
<organism evidence="2 3">
    <name type="scientific">Roseateles agri</name>
    <dbReference type="NCBI Taxonomy" id="3098619"/>
    <lineage>
        <taxon>Bacteria</taxon>
        <taxon>Pseudomonadati</taxon>
        <taxon>Pseudomonadota</taxon>
        <taxon>Betaproteobacteria</taxon>
        <taxon>Burkholderiales</taxon>
        <taxon>Sphaerotilaceae</taxon>
        <taxon>Roseateles</taxon>
    </lineage>
</organism>
<dbReference type="EMBL" id="JAXCLA010000007">
    <property type="protein sequence ID" value="MDY0747264.1"/>
    <property type="molecule type" value="Genomic_DNA"/>
</dbReference>
<dbReference type="Gene3D" id="3.40.630.30">
    <property type="match status" value="1"/>
</dbReference>
<dbReference type="EC" id="2.3.1.-" evidence="2"/>
<dbReference type="GO" id="GO:0016746">
    <property type="term" value="F:acyltransferase activity"/>
    <property type="evidence" value="ECO:0007669"/>
    <property type="project" value="UniProtKB-KW"/>
</dbReference>
<evidence type="ECO:0000313" key="3">
    <source>
        <dbReference type="Proteomes" id="UP001285263"/>
    </source>
</evidence>
<keyword evidence="2" id="KW-0808">Transferase</keyword>
<gene>
    <name evidence="2" type="ORF">SNE35_22350</name>
</gene>
<dbReference type="Pfam" id="PF13480">
    <property type="entry name" value="Acetyltransf_6"/>
    <property type="match status" value="1"/>
</dbReference>
<dbReference type="InterPro" id="IPR016181">
    <property type="entry name" value="Acyl_CoA_acyltransferase"/>
</dbReference>
<sequence length="366" mass="40949">MTAALTEVQVYNHPKDLPPTATLLLDRAERRHIEFGADWLANLIDHVHGREPHAHQVRIFVLQRRGRALAVLPTVAQTGVLGREVSALANFYTALFAPALDDGITAEDLLPLTQALRRTGQGVAVYRFAPMDPHSPEFATLTRSLRLAGLRPYEYFAFGNWYEPVRQSWADYLKDRNSQVRNTIKRNAKKFAAEGGRLEVIQGAERLEQGLAAYQAVYAKSWKVPEPYPDFVPGLIRLCAQRGWLRLGVAWLGADAVAAQIWIVANGRADIFKLAYDEAYKSLAPGTLLTALLMEQVIDTDKVCEIDYLIGDDAYKAAWMSQRRERFGLIAYDPLTLRGLLGLARQIAGNARRRLHARPASKPVNP</sequence>
<reference evidence="2 3" key="1">
    <citation type="submission" date="2023-11" db="EMBL/GenBank/DDBJ databases">
        <title>Paucibacter sp. nov., isolated from fresh soil in Korea.</title>
        <authorList>
            <person name="Le N.T.T."/>
        </authorList>
    </citation>
    <scope>NUCLEOTIDE SEQUENCE [LARGE SCALE GENOMIC DNA]</scope>
    <source>
        <strain evidence="2 3">R3-3</strain>
    </source>
</reference>
<dbReference type="Proteomes" id="UP001285263">
    <property type="component" value="Unassembled WGS sequence"/>
</dbReference>
<keyword evidence="3" id="KW-1185">Reference proteome</keyword>
<name>A0ABU5DM91_9BURK</name>
<accession>A0ABU5DM91</accession>
<dbReference type="InterPro" id="IPR038740">
    <property type="entry name" value="BioF2-like_GNAT_dom"/>
</dbReference>
<evidence type="ECO:0000259" key="1">
    <source>
        <dbReference type="Pfam" id="PF13480"/>
    </source>
</evidence>
<feature type="domain" description="BioF2-like acetyltransferase" evidence="1">
    <location>
        <begin position="179"/>
        <end position="316"/>
    </location>
</feature>
<proteinExistence type="predicted"/>
<evidence type="ECO:0000313" key="2">
    <source>
        <dbReference type="EMBL" id="MDY0747264.1"/>
    </source>
</evidence>
<comment type="caution">
    <text evidence="2">The sequence shown here is derived from an EMBL/GenBank/DDBJ whole genome shotgun (WGS) entry which is preliminary data.</text>
</comment>
<dbReference type="SUPFAM" id="SSF55729">
    <property type="entry name" value="Acyl-CoA N-acyltransferases (Nat)"/>
    <property type="match status" value="1"/>
</dbReference>